<evidence type="ECO:0000256" key="8">
    <source>
        <dbReference type="ARBA" id="ARBA00023143"/>
    </source>
</evidence>
<keyword evidence="6 10" id="KW-1133">Transmembrane helix</keyword>
<feature type="transmembrane region" description="Helical" evidence="10">
    <location>
        <begin position="47"/>
        <end position="64"/>
    </location>
</feature>
<keyword evidence="5 10" id="KW-0812">Transmembrane</keyword>
<dbReference type="GO" id="GO:0005886">
    <property type="term" value="C:plasma membrane"/>
    <property type="evidence" value="ECO:0007669"/>
    <property type="project" value="UniProtKB-SubCell"/>
</dbReference>
<name>B7LTN7_ESCF3</name>
<gene>
    <name evidence="11" type="primary">fliR</name>
    <name evidence="11" type="ordered locus">EFER_1935</name>
</gene>
<feature type="transmembrane region" description="Helical" evidence="10">
    <location>
        <begin position="218"/>
        <end position="242"/>
    </location>
</feature>
<dbReference type="Proteomes" id="UP000000745">
    <property type="component" value="Chromosome"/>
</dbReference>
<sequence>MVNNTMIQLTSDQWMQWLSLGFWPLLRVLALISTAPILSERSVPKRAKLGLGLMITLAIAPMLPPHDVPIFSYAAVWVAIQQILIGIALGFTMQFAFAAVRTAGEIIGLQMGLSFATFVDPASHLNMPVLARILDMLVLLLFLTFNGHLWLISILVDTFHTLPIGGEPLNSNAFLALTRAGGLIFLNGLMLALPVITLLLTLNLALGLLNRMAPQLSVFVIGFPLTLTVGISLMAALMPLIAPFCEHLFSEVFNLLADIVSEMPVNN</sequence>
<protein>
    <recommendedName>
        <fullName evidence="3 9">Flagellar biosynthetic protein FliR</fullName>
    </recommendedName>
</protein>
<evidence type="ECO:0000256" key="7">
    <source>
        <dbReference type="ARBA" id="ARBA00023136"/>
    </source>
</evidence>
<feature type="transmembrane region" description="Helical" evidence="10">
    <location>
        <begin position="20"/>
        <end position="38"/>
    </location>
</feature>
<keyword evidence="12" id="KW-1185">Reference proteome</keyword>
<evidence type="ECO:0000256" key="3">
    <source>
        <dbReference type="ARBA" id="ARBA00021717"/>
    </source>
</evidence>
<accession>B7LTN7</accession>
<comment type="function">
    <text evidence="1 10">Role in flagellar biosynthesis.</text>
</comment>
<dbReference type="NCBIfam" id="TIGR01400">
    <property type="entry name" value="fliR"/>
    <property type="match status" value="1"/>
</dbReference>
<feature type="transmembrane region" description="Helical" evidence="10">
    <location>
        <begin position="176"/>
        <end position="206"/>
    </location>
</feature>
<keyword evidence="7 10" id="KW-0472">Membrane</keyword>
<evidence type="ECO:0000256" key="10">
    <source>
        <dbReference type="RuleBase" id="RU362071"/>
    </source>
</evidence>
<evidence type="ECO:0000256" key="5">
    <source>
        <dbReference type="ARBA" id="ARBA00022692"/>
    </source>
</evidence>
<keyword evidence="8 10" id="KW-0975">Bacterial flagellum</keyword>
<dbReference type="GO" id="GO:0006605">
    <property type="term" value="P:protein targeting"/>
    <property type="evidence" value="ECO:0007669"/>
    <property type="project" value="UniProtKB-UniRule"/>
</dbReference>
<dbReference type="AlphaFoldDB" id="B7LTN7"/>
<evidence type="ECO:0000256" key="9">
    <source>
        <dbReference type="NCBIfam" id="TIGR01400"/>
    </source>
</evidence>
<dbReference type="HOGENOM" id="CLU_063626_4_0_6"/>
<dbReference type="GO" id="GO:0044780">
    <property type="term" value="P:bacterial-type flagellum assembly"/>
    <property type="evidence" value="ECO:0007669"/>
    <property type="project" value="UniProtKB-UniRule"/>
</dbReference>
<keyword evidence="11" id="KW-0969">Cilium</keyword>
<comment type="subcellular location">
    <subcellularLocation>
        <location evidence="10">Cell membrane</location>
        <topology evidence="10">Multi-pass membrane protein</topology>
    </subcellularLocation>
    <subcellularLocation>
        <location evidence="10">Bacterial flagellum basal body</location>
    </subcellularLocation>
</comment>
<organism evidence="11 12">
    <name type="scientific">Escherichia fergusonii (strain ATCC 35469 / DSM 13698 / CCUG 18766 / IAM 14443 / JCM 21226 / LMG 7866 / NBRC 102419 / NCTC 12128 / CDC 0568-73)</name>
    <dbReference type="NCBI Taxonomy" id="585054"/>
    <lineage>
        <taxon>Bacteria</taxon>
        <taxon>Pseudomonadati</taxon>
        <taxon>Pseudomonadota</taxon>
        <taxon>Gammaproteobacteria</taxon>
        <taxon>Enterobacterales</taxon>
        <taxon>Enterobacteriaceae</taxon>
        <taxon>Escherichia</taxon>
    </lineage>
</organism>
<keyword evidence="11" id="KW-0966">Cell projection</keyword>
<dbReference type="EMBL" id="CU928158">
    <property type="protein sequence ID" value="CAQ89444.1"/>
    <property type="molecule type" value="Genomic_DNA"/>
</dbReference>
<evidence type="ECO:0000313" key="12">
    <source>
        <dbReference type="Proteomes" id="UP000000745"/>
    </source>
</evidence>
<dbReference type="PRINTS" id="PR00953">
    <property type="entry name" value="TYPE3IMRPROT"/>
</dbReference>
<feature type="transmembrane region" description="Helical" evidence="10">
    <location>
        <begin position="70"/>
        <end position="91"/>
    </location>
</feature>
<evidence type="ECO:0000256" key="1">
    <source>
        <dbReference type="ARBA" id="ARBA00002578"/>
    </source>
</evidence>
<dbReference type="Pfam" id="PF01311">
    <property type="entry name" value="Bac_export_1"/>
    <property type="match status" value="1"/>
</dbReference>
<evidence type="ECO:0000256" key="6">
    <source>
        <dbReference type="ARBA" id="ARBA00022989"/>
    </source>
</evidence>
<proteinExistence type="inferred from homology"/>
<evidence type="ECO:0000313" key="11">
    <source>
        <dbReference type="EMBL" id="CAQ89444.1"/>
    </source>
</evidence>
<feature type="transmembrane region" description="Helical" evidence="10">
    <location>
        <begin position="133"/>
        <end position="156"/>
    </location>
</feature>
<dbReference type="InterPro" id="IPR006303">
    <property type="entry name" value="FliR"/>
</dbReference>
<dbReference type="KEGG" id="efe:EFER_1935"/>
<dbReference type="GO" id="GO:0009425">
    <property type="term" value="C:bacterial-type flagellum basal body"/>
    <property type="evidence" value="ECO:0007669"/>
    <property type="project" value="UniProtKB-SubCell"/>
</dbReference>
<evidence type="ECO:0000256" key="2">
    <source>
        <dbReference type="ARBA" id="ARBA00009772"/>
    </source>
</evidence>
<comment type="similarity">
    <text evidence="2 10">Belongs to the FliR/MopE/SpaR family.</text>
</comment>
<keyword evidence="11" id="KW-0282">Flagellum</keyword>
<dbReference type="InterPro" id="IPR002010">
    <property type="entry name" value="T3SS_IM_R"/>
</dbReference>
<dbReference type="PANTHER" id="PTHR30065:SF8">
    <property type="entry name" value="FLAGELLAR BIOSYNTHETIC PROTEIN FLIR"/>
    <property type="match status" value="1"/>
</dbReference>
<keyword evidence="4 10" id="KW-1003">Cell membrane</keyword>
<dbReference type="PANTHER" id="PTHR30065">
    <property type="entry name" value="FLAGELLAR BIOSYNTHETIC PROTEIN FLIR"/>
    <property type="match status" value="1"/>
</dbReference>
<evidence type="ECO:0000256" key="4">
    <source>
        <dbReference type="ARBA" id="ARBA00022475"/>
    </source>
</evidence>
<reference evidence="12" key="1">
    <citation type="journal article" date="2009" name="PLoS Genet.">
        <title>Organised genome dynamics in the Escherichia coli species results in highly diverse adaptive paths.</title>
        <authorList>
            <person name="Touchon M."/>
            <person name="Hoede C."/>
            <person name="Tenaillon O."/>
            <person name="Barbe V."/>
            <person name="Baeriswyl S."/>
            <person name="Bidet P."/>
            <person name="Bingen E."/>
            <person name="Bonacorsi S."/>
            <person name="Bouchier C."/>
            <person name="Bouvet O."/>
            <person name="Calteau A."/>
            <person name="Chiapello H."/>
            <person name="Clermont O."/>
            <person name="Cruveiller S."/>
            <person name="Danchin A."/>
            <person name="Diard M."/>
            <person name="Dossat C."/>
            <person name="Karoui M.E."/>
            <person name="Frapy E."/>
            <person name="Garry L."/>
            <person name="Ghigo J.M."/>
            <person name="Gilles A.M."/>
            <person name="Johnson J."/>
            <person name="Le Bouguenec C."/>
            <person name="Lescat M."/>
            <person name="Mangenot S."/>
            <person name="Martinez-Jehanne V."/>
            <person name="Matic I."/>
            <person name="Nassif X."/>
            <person name="Oztas S."/>
            <person name="Petit M.A."/>
            <person name="Pichon C."/>
            <person name="Rouy Z."/>
            <person name="Ruf C.S."/>
            <person name="Schneider D."/>
            <person name="Tourret J."/>
            <person name="Vacherie B."/>
            <person name="Vallenet D."/>
            <person name="Medigue C."/>
            <person name="Rocha E.P.C."/>
            <person name="Denamur E."/>
        </authorList>
    </citation>
    <scope>NUCLEOTIDE SEQUENCE [LARGE SCALE GENOMIC DNA]</scope>
    <source>
        <strain evidence="12">ATCC 35469 / DSM 13698 / BCRC 15582 / CCUG 18766 / IAM 14443 / JCM 21226 / LMG 7866 / NBRC 102419 / NCTC 12128 / CDC 0568-73</strain>
    </source>
</reference>